<dbReference type="InterPro" id="IPR036291">
    <property type="entry name" value="NAD(P)-bd_dom_sf"/>
</dbReference>
<dbReference type="GO" id="GO:0016616">
    <property type="term" value="F:oxidoreductase activity, acting on the CH-OH group of donors, NAD or NADP as acceptor"/>
    <property type="evidence" value="ECO:0007669"/>
    <property type="project" value="TreeGrafter"/>
</dbReference>
<name>A0A109UZ85_9SACH</name>
<dbReference type="Proteomes" id="UP000243052">
    <property type="component" value="Chromosome iii"/>
</dbReference>
<dbReference type="EMBL" id="CP014243">
    <property type="protein sequence ID" value="AMD19893.1"/>
    <property type="molecule type" value="Genomic_DNA"/>
</dbReference>
<dbReference type="OrthoDB" id="5840532at2759"/>
<sequence>MDTSMLRCSMTTHGYKKLRSPVANDIQQVQQQLRITMNFDIIYDALIAPILRYPILVYWIASYKLNIENNVIGNTLLIYSLLVNLFLKLNNRLKTSGPWTPIGNIPNATCVLTGGSKGLGKCILENLIAQFPNLTIIMVDVVYPEFKHKRIHFYHTDLSKPDEVEALLDIIKEKYGQIDLLINCAGTRLKYAGLAATNKDEIKDLFQVNVFSPVRLIQELAPRDTTKQFYLVNVGSVLGIFAPAKISSYAGTKSALRAFHESWTYELQAEGYESIRTLLVIPGQLNSSLFQGFEPPRQFFAPVVDCDKLARKIVKSCKIGLRGEICAPNYAYILNVVASMPYTIFYIARRLIKMDTCLPTEGD</sequence>
<evidence type="ECO:0000313" key="1">
    <source>
        <dbReference type="EMBL" id="AMD19893.1"/>
    </source>
</evidence>
<dbReference type="PANTHER" id="PTHR24322">
    <property type="entry name" value="PKSB"/>
    <property type="match status" value="1"/>
</dbReference>
<reference evidence="1 2" key="1">
    <citation type="submission" date="2016-01" db="EMBL/GenBank/DDBJ databases">
        <title>Genome sequence of the yeast Holleya sinecauda.</title>
        <authorList>
            <person name="Dietrich F.S."/>
        </authorList>
    </citation>
    <scope>NUCLEOTIDE SEQUENCE [LARGE SCALE GENOMIC DNA]</scope>
    <source>
        <strain evidence="1 2">ATCC 58844</strain>
    </source>
</reference>
<dbReference type="Pfam" id="PF00106">
    <property type="entry name" value="adh_short"/>
    <property type="match status" value="1"/>
</dbReference>
<dbReference type="InterPro" id="IPR002347">
    <property type="entry name" value="SDR_fam"/>
</dbReference>
<dbReference type="PANTHER" id="PTHR24322:SF743">
    <property type="entry name" value="AER111WP"/>
    <property type="match status" value="1"/>
</dbReference>
<proteinExistence type="predicted"/>
<dbReference type="AlphaFoldDB" id="A0A109UZ85"/>
<dbReference type="GeneID" id="28723119"/>
<dbReference type="STRING" id="45286.A0A109UZ85"/>
<organism evidence="1 2">
    <name type="scientific">Eremothecium sinecaudum</name>
    <dbReference type="NCBI Taxonomy" id="45286"/>
    <lineage>
        <taxon>Eukaryota</taxon>
        <taxon>Fungi</taxon>
        <taxon>Dikarya</taxon>
        <taxon>Ascomycota</taxon>
        <taxon>Saccharomycotina</taxon>
        <taxon>Saccharomycetes</taxon>
        <taxon>Saccharomycetales</taxon>
        <taxon>Saccharomycetaceae</taxon>
        <taxon>Eremothecium</taxon>
    </lineage>
</organism>
<dbReference type="Gene3D" id="3.40.50.720">
    <property type="entry name" value="NAD(P)-binding Rossmann-like Domain"/>
    <property type="match status" value="1"/>
</dbReference>
<dbReference type="SUPFAM" id="SSF51735">
    <property type="entry name" value="NAD(P)-binding Rossmann-fold domains"/>
    <property type="match status" value="1"/>
</dbReference>
<dbReference type="PRINTS" id="PR00081">
    <property type="entry name" value="GDHRDH"/>
</dbReference>
<keyword evidence="2" id="KW-1185">Reference proteome</keyword>
<evidence type="ECO:0000313" key="2">
    <source>
        <dbReference type="Proteomes" id="UP000243052"/>
    </source>
</evidence>
<gene>
    <name evidence="1" type="ORF">AW171_hschr31755</name>
</gene>
<protein>
    <submittedName>
        <fullName evidence="1">HCL258Cp</fullName>
    </submittedName>
</protein>
<accession>A0A109UZ85</accession>
<dbReference type="RefSeq" id="XP_017986889.1">
    <property type="nucleotide sequence ID" value="XM_018131223.1"/>
</dbReference>